<sequence length="52" mass="5674">MTAYGTPLTAHADWRLPARGAAFRHRMPGMQADRIVSGRRLVKPAVRMGGPS</sequence>
<evidence type="ECO:0000313" key="2">
    <source>
        <dbReference type="Proteomes" id="UP000317881"/>
    </source>
</evidence>
<reference evidence="1 2" key="1">
    <citation type="submission" date="2019-06" db="EMBL/GenBank/DDBJ databases">
        <title>Whole genome shotgun sequence of Streptomyces spinoverrucosus NBRC 14228.</title>
        <authorList>
            <person name="Hosoyama A."/>
            <person name="Uohara A."/>
            <person name="Ohji S."/>
            <person name="Ichikawa N."/>
        </authorList>
    </citation>
    <scope>NUCLEOTIDE SEQUENCE [LARGE SCALE GENOMIC DNA]</scope>
    <source>
        <strain evidence="1 2">NBRC 14228</strain>
    </source>
</reference>
<accession>A0A4Y3VUL3</accession>
<protein>
    <submittedName>
        <fullName evidence="1">Uncharacterized protein</fullName>
    </submittedName>
</protein>
<proteinExistence type="predicted"/>
<dbReference type="Proteomes" id="UP000317881">
    <property type="component" value="Unassembled WGS sequence"/>
</dbReference>
<gene>
    <name evidence="1" type="ORF">SSP24_82120</name>
</gene>
<comment type="caution">
    <text evidence="1">The sequence shown here is derived from an EMBL/GenBank/DDBJ whole genome shotgun (WGS) entry which is preliminary data.</text>
</comment>
<dbReference type="RefSeq" id="WP_167529863.1">
    <property type="nucleotide sequence ID" value="NZ_BJND01000120.1"/>
</dbReference>
<organism evidence="1 2">
    <name type="scientific">Streptomyces spinoverrucosus</name>
    <dbReference type="NCBI Taxonomy" id="284043"/>
    <lineage>
        <taxon>Bacteria</taxon>
        <taxon>Bacillati</taxon>
        <taxon>Actinomycetota</taxon>
        <taxon>Actinomycetes</taxon>
        <taxon>Kitasatosporales</taxon>
        <taxon>Streptomycetaceae</taxon>
        <taxon>Streptomyces</taxon>
    </lineage>
</organism>
<keyword evidence="2" id="KW-1185">Reference proteome</keyword>
<dbReference type="AlphaFoldDB" id="A0A4Y3VUL3"/>
<dbReference type="EMBL" id="BJND01000120">
    <property type="protein sequence ID" value="GEC10557.1"/>
    <property type="molecule type" value="Genomic_DNA"/>
</dbReference>
<name>A0A4Y3VUL3_9ACTN</name>
<evidence type="ECO:0000313" key="1">
    <source>
        <dbReference type="EMBL" id="GEC10557.1"/>
    </source>
</evidence>